<sequence length="88" mass="9673">MQTRRDFLNNAVGGVVLSSAIPSYVNPGSRDLAGTKLLRESESQEILNKISSLKLADESYWRLVKEAFSLKPDLLLMHAANLCPSPIS</sequence>
<gene>
    <name evidence="1" type="ORF">METZ01_LOCUS177811</name>
</gene>
<name>A0A382CI08_9ZZZZ</name>
<reference evidence="1" key="1">
    <citation type="submission" date="2018-05" db="EMBL/GenBank/DDBJ databases">
        <authorList>
            <person name="Lanie J.A."/>
            <person name="Ng W.-L."/>
            <person name="Kazmierczak K.M."/>
            <person name="Andrzejewski T.M."/>
            <person name="Davidsen T.M."/>
            <person name="Wayne K.J."/>
            <person name="Tettelin H."/>
            <person name="Glass J.I."/>
            <person name="Rusch D."/>
            <person name="Podicherti R."/>
            <person name="Tsui H.-C.T."/>
            <person name="Winkler M.E."/>
        </authorList>
    </citation>
    <scope>NUCLEOTIDE SEQUENCE</scope>
</reference>
<evidence type="ECO:0000313" key="1">
    <source>
        <dbReference type="EMBL" id="SVB24957.1"/>
    </source>
</evidence>
<feature type="non-terminal residue" evidence="1">
    <location>
        <position position="88"/>
    </location>
</feature>
<accession>A0A382CI08</accession>
<dbReference type="EMBL" id="UINC01034312">
    <property type="protein sequence ID" value="SVB24957.1"/>
    <property type="molecule type" value="Genomic_DNA"/>
</dbReference>
<dbReference type="AlphaFoldDB" id="A0A382CI08"/>
<proteinExistence type="predicted"/>
<organism evidence="1">
    <name type="scientific">marine metagenome</name>
    <dbReference type="NCBI Taxonomy" id="408172"/>
    <lineage>
        <taxon>unclassified sequences</taxon>
        <taxon>metagenomes</taxon>
        <taxon>ecological metagenomes</taxon>
    </lineage>
</organism>
<protein>
    <submittedName>
        <fullName evidence="1">Uncharacterized protein</fullName>
    </submittedName>
</protein>